<dbReference type="InterPro" id="IPR024654">
    <property type="entry name" value="Calcineurin-like_PHP_lpxH"/>
</dbReference>
<reference evidence="4 5" key="1">
    <citation type="submission" date="2019-10" db="EMBL/GenBank/DDBJ databases">
        <title>Dictyobacter vulcani sp. nov., within the class Ktedonobacteria, isolated from soil of volcanic Mt. Zao.</title>
        <authorList>
            <person name="Zheng Y."/>
            <person name="Wang C.M."/>
            <person name="Sakai Y."/>
            <person name="Abe K."/>
            <person name="Yokota A."/>
            <person name="Yabe S."/>
        </authorList>
    </citation>
    <scope>NUCLEOTIDE SEQUENCE [LARGE SCALE GENOMIC DNA]</scope>
    <source>
        <strain evidence="4 5">W12</strain>
    </source>
</reference>
<dbReference type="SUPFAM" id="SSF56300">
    <property type="entry name" value="Metallo-dependent phosphatases"/>
    <property type="match status" value="1"/>
</dbReference>
<sequence length="171" mass="19081">MKHRIGVISDTHLPKFSALPEEIWEHFAGVELIIHAGDLSELTVISELETIAPVVAVQGNVEREDVVMKLPIKKEVTIGGCRIGIVHILGETRNYARTARWEFPDARVVIFGHSHNPYNQEHDGQLLLNPGSATDRRRQPTCSIALLTIDDEQPAVTAEIILLPVKKKYLP</sequence>
<dbReference type="EC" id="3.1.4.-" evidence="2"/>
<dbReference type="EMBL" id="BKZW01000001">
    <property type="protein sequence ID" value="GER88512.1"/>
    <property type="molecule type" value="Genomic_DNA"/>
</dbReference>
<dbReference type="InterPro" id="IPR029052">
    <property type="entry name" value="Metallo-depent_PP-like"/>
</dbReference>
<organism evidence="4 5">
    <name type="scientific">Dictyobacter vulcani</name>
    <dbReference type="NCBI Taxonomy" id="2607529"/>
    <lineage>
        <taxon>Bacteria</taxon>
        <taxon>Bacillati</taxon>
        <taxon>Chloroflexota</taxon>
        <taxon>Ktedonobacteria</taxon>
        <taxon>Ktedonobacterales</taxon>
        <taxon>Dictyobacteraceae</taxon>
        <taxon>Dictyobacter</taxon>
    </lineage>
</organism>
<dbReference type="GO" id="GO:0046872">
    <property type="term" value="F:metal ion binding"/>
    <property type="evidence" value="ECO:0007669"/>
    <property type="project" value="UniProtKB-KW"/>
</dbReference>
<dbReference type="InterPro" id="IPR000979">
    <property type="entry name" value="Phosphodiesterase_MJ0936/Vps29"/>
</dbReference>
<dbReference type="GO" id="GO:0016787">
    <property type="term" value="F:hydrolase activity"/>
    <property type="evidence" value="ECO:0007669"/>
    <property type="project" value="UniProtKB-UniRule"/>
</dbReference>
<keyword evidence="5" id="KW-1185">Reference proteome</keyword>
<evidence type="ECO:0000259" key="3">
    <source>
        <dbReference type="Pfam" id="PF12850"/>
    </source>
</evidence>
<feature type="domain" description="Calcineurin-like phosphoesterase" evidence="3">
    <location>
        <begin position="4"/>
        <end position="151"/>
    </location>
</feature>
<dbReference type="RefSeq" id="WP_151756409.1">
    <property type="nucleotide sequence ID" value="NZ_BKZW01000001.1"/>
</dbReference>
<dbReference type="AlphaFoldDB" id="A0A5J4KMW7"/>
<dbReference type="Pfam" id="PF12850">
    <property type="entry name" value="Metallophos_2"/>
    <property type="match status" value="1"/>
</dbReference>
<evidence type="ECO:0000313" key="5">
    <source>
        <dbReference type="Proteomes" id="UP000326912"/>
    </source>
</evidence>
<evidence type="ECO:0000256" key="1">
    <source>
        <dbReference type="ARBA" id="ARBA00008950"/>
    </source>
</evidence>
<dbReference type="Proteomes" id="UP000326912">
    <property type="component" value="Unassembled WGS sequence"/>
</dbReference>
<name>A0A5J4KMW7_9CHLR</name>
<comment type="cofactor">
    <cofactor evidence="2">
        <name>a divalent metal cation</name>
        <dbReference type="ChEBI" id="CHEBI:60240"/>
    </cofactor>
</comment>
<proteinExistence type="inferred from homology"/>
<comment type="caution">
    <text evidence="4">The sequence shown here is derived from an EMBL/GenBank/DDBJ whole genome shotgun (WGS) entry which is preliminary data.</text>
</comment>
<dbReference type="PANTHER" id="PTHR11124">
    <property type="entry name" value="VACUOLAR SORTING PROTEIN VPS29"/>
    <property type="match status" value="1"/>
</dbReference>
<keyword evidence="2" id="KW-0479">Metal-binding</keyword>
<dbReference type="NCBIfam" id="TIGR00040">
    <property type="entry name" value="yfcE"/>
    <property type="match status" value="1"/>
</dbReference>
<evidence type="ECO:0000313" key="4">
    <source>
        <dbReference type="EMBL" id="GER88512.1"/>
    </source>
</evidence>
<accession>A0A5J4KMW7</accession>
<protein>
    <recommendedName>
        <fullName evidence="2">Phosphoesterase</fullName>
        <ecNumber evidence="2">3.1.4.-</ecNumber>
    </recommendedName>
</protein>
<dbReference type="Gene3D" id="3.60.21.10">
    <property type="match status" value="1"/>
</dbReference>
<evidence type="ECO:0000256" key="2">
    <source>
        <dbReference type="RuleBase" id="RU362039"/>
    </source>
</evidence>
<gene>
    <name evidence="4" type="ORF">KDW_26740</name>
</gene>
<comment type="similarity">
    <text evidence="1 2">Belongs to the metallophosphoesterase superfamily. YfcE family.</text>
</comment>